<dbReference type="InterPro" id="IPR037802">
    <property type="entry name" value="SGF29"/>
</dbReference>
<evidence type="ECO:0000256" key="1">
    <source>
        <dbReference type="ARBA" id="ARBA00004123"/>
    </source>
</evidence>
<name>D7FYG8_ECTSI</name>
<dbReference type="AlphaFoldDB" id="D7FYG8"/>
<dbReference type="eggNOG" id="KOG1973">
    <property type="taxonomic scope" value="Eukaryota"/>
</dbReference>
<feature type="domain" description="SGF29 C-terminal" evidence="5">
    <location>
        <begin position="138"/>
        <end position="270"/>
    </location>
</feature>
<dbReference type="Pfam" id="PF12998">
    <property type="entry name" value="ING"/>
    <property type="match status" value="1"/>
</dbReference>
<dbReference type="InterPro" id="IPR047288">
    <property type="entry name" value="Tudor_SGF29_rpt1"/>
</dbReference>
<keyword evidence="7" id="KW-1185">Reference proteome</keyword>
<dbReference type="InterPro" id="IPR024610">
    <property type="entry name" value="ING_N_histone-binding"/>
</dbReference>
<evidence type="ECO:0000256" key="2">
    <source>
        <dbReference type="ARBA" id="ARBA00023015"/>
    </source>
</evidence>
<dbReference type="SMART" id="SM01408">
    <property type="entry name" value="ING"/>
    <property type="match status" value="1"/>
</dbReference>
<dbReference type="OrthoDB" id="5411773at2759"/>
<dbReference type="CDD" id="cd16857">
    <property type="entry name" value="ING_ING1_2"/>
    <property type="match status" value="1"/>
</dbReference>
<evidence type="ECO:0000256" key="3">
    <source>
        <dbReference type="ARBA" id="ARBA00023163"/>
    </source>
</evidence>
<dbReference type="GO" id="GO:0000124">
    <property type="term" value="C:SAGA complex"/>
    <property type="evidence" value="ECO:0007669"/>
    <property type="project" value="InterPro"/>
</dbReference>
<dbReference type="InterPro" id="IPR047287">
    <property type="entry name" value="Tudor_SGF29_rpt2"/>
</dbReference>
<dbReference type="Proteomes" id="UP000002630">
    <property type="component" value="Linkage Group LG33"/>
</dbReference>
<dbReference type="PROSITE" id="PS51518">
    <property type="entry name" value="SGF29_C"/>
    <property type="match status" value="1"/>
</dbReference>
<dbReference type="EMBL" id="FN648535">
    <property type="protein sequence ID" value="CBJ32510.1"/>
    <property type="molecule type" value="Genomic_DNA"/>
</dbReference>
<dbReference type="PANTHER" id="PTHR21539:SF0">
    <property type="entry name" value="SAGA-ASSOCIATED FACTOR 29"/>
    <property type="match status" value="1"/>
</dbReference>
<reference evidence="6 7" key="1">
    <citation type="journal article" date="2010" name="Nature">
        <title>The Ectocarpus genome and the independent evolution of multicellularity in brown algae.</title>
        <authorList>
            <person name="Cock J.M."/>
            <person name="Sterck L."/>
            <person name="Rouze P."/>
            <person name="Scornet D."/>
            <person name="Allen A.E."/>
            <person name="Amoutzias G."/>
            <person name="Anthouard V."/>
            <person name="Artiguenave F."/>
            <person name="Aury J.M."/>
            <person name="Badger J.H."/>
            <person name="Beszteri B."/>
            <person name="Billiau K."/>
            <person name="Bonnet E."/>
            <person name="Bothwell J.H."/>
            <person name="Bowler C."/>
            <person name="Boyen C."/>
            <person name="Brownlee C."/>
            <person name="Carrano C.J."/>
            <person name="Charrier B."/>
            <person name="Cho G.Y."/>
            <person name="Coelho S.M."/>
            <person name="Collen J."/>
            <person name="Corre E."/>
            <person name="Da Silva C."/>
            <person name="Delage L."/>
            <person name="Delaroque N."/>
            <person name="Dittami S.M."/>
            <person name="Doulbeau S."/>
            <person name="Elias M."/>
            <person name="Farnham G."/>
            <person name="Gachon C.M."/>
            <person name="Gschloessl B."/>
            <person name="Heesch S."/>
            <person name="Jabbari K."/>
            <person name="Jubin C."/>
            <person name="Kawai H."/>
            <person name="Kimura K."/>
            <person name="Kloareg B."/>
            <person name="Kupper F.C."/>
            <person name="Lang D."/>
            <person name="Le Bail A."/>
            <person name="Leblanc C."/>
            <person name="Lerouge P."/>
            <person name="Lohr M."/>
            <person name="Lopez P.J."/>
            <person name="Martens C."/>
            <person name="Maumus F."/>
            <person name="Michel G."/>
            <person name="Miranda-Saavedra D."/>
            <person name="Morales J."/>
            <person name="Moreau H."/>
            <person name="Motomura T."/>
            <person name="Nagasato C."/>
            <person name="Napoli C.A."/>
            <person name="Nelson D.R."/>
            <person name="Nyvall-Collen P."/>
            <person name="Peters A.F."/>
            <person name="Pommier C."/>
            <person name="Potin P."/>
            <person name="Poulain J."/>
            <person name="Quesneville H."/>
            <person name="Read B."/>
            <person name="Rensing S.A."/>
            <person name="Ritter A."/>
            <person name="Rousvoal S."/>
            <person name="Samanta M."/>
            <person name="Samson G."/>
            <person name="Schroeder D.C."/>
            <person name="Segurens B."/>
            <person name="Strittmatter M."/>
            <person name="Tonon T."/>
            <person name="Tregear J.W."/>
            <person name="Valentin K."/>
            <person name="von Dassow P."/>
            <person name="Yamagishi T."/>
            <person name="Van de Peer Y."/>
            <person name="Wincker P."/>
        </authorList>
    </citation>
    <scope>NUCLEOTIDE SEQUENCE [LARGE SCALE GENOMIC DNA]</scope>
    <source>
        <strain evidence="7">Ec32 / CCAP1310/4</strain>
    </source>
</reference>
<keyword evidence="2" id="KW-0805">Transcription regulation</keyword>
<keyword evidence="4" id="KW-0539">Nucleus</keyword>
<comment type="subcellular location">
    <subcellularLocation>
        <location evidence="1">Nucleus</location>
    </subcellularLocation>
</comment>
<sequence>MAYRGPMQEEATFVDDFMDGMTTMPNEIRRNSQLMRTLDKDAHGLSSELEALHNKFLGQAREKMKARGDSQELDPKVLVDDPPLMAEIDSLFSRTKQIVDEKVAIADQTHQMVADRLKRLTTDLASFEQTLHSQGEFDVGAAQPGDQVAFQEDPEADWVLGRVLSWMHETGQYEVMDEDDNSKKLTMDEHQVIPLEGRTERLSKGDDVLAVYVDTTSFYHATIAIPPRGRGQIGNGGTAHVQFVDDADEHGVTPHRAVPIIHIIKLPLGS</sequence>
<dbReference type="InterPro" id="IPR010750">
    <property type="entry name" value="SGF29_tudor-like_dom"/>
</dbReference>
<proteinExistence type="predicted"/>
<organism evidence="6 7">
    <name type="scientific">Ectocarpus siliculosus</name>
    <name type="common">Brown alga</name>
    <name type="synonym">Conferva siliculosa</name>
    <dbReference type="NCBI Taxonomy" id="2880"/>
    <lineage>
        <taxon>Eukaryota</taxon>
        <taxon>Sar</taxon>
        <taxon>Stramenopiles</taxon>
        <taxon>Ochrophyta</taxon>
        <taxon>PX clade</taxon>
        <taxon>Phaeophyceae</taxon>
        <taxon>Ectocarpales</taxon>
        <taxon>Ectocarpaceae</taxon>
        <taxon>Ectocarpus</taxon>
    </lineage>
</organism>
<dbReference type="STRING" id="2880.D7FYG8"/>
<dbReference type="CDD" id="cd20393">
    <property type="entry name" value="Tudor_SGF29_rpt1"/>
    <property type="match status" value="1"/>
</dbReference>
<evidence type="ECO:0000259" key="5">
    <source>
        <dbReference type="PROSITE" id="PS51518"/>
    </source>
</evidence>
<dbReference type="OMA" id="QEWIVAT"/>
<dbReference type="Gene3D" id="2.30.30.140">
    <property type="match status" value="2"/>
</dbReference>
<evidence type="ECO:0000313" key="6">
    <source>
        <dbReference type="EMBL" id="CBJ32510.1"/>
    </source>
</evidence>
<dbReference type="GO" id="GO:0005634">
    <property type="term" value="C:nucleus"/>
    <property type="evidence" value="ECO:0007669"/>
    <property type="project" value="UniProtKB-SubCell"/>
</dbReference>
<accession>D7FYG8</accession>
<evidence type="ECO:0000256" key="4">
    <source>
        <dbReference type="ARBA" id="ARBA00023242"/>
    </source>
</evidence>
<dbReference type="PANTHER" id="PTHR21539">
    <property type="entry name" value="SAGA-ASSOCIATED FACTOR 29"/>
    <property type="match status" value="1"/>
</dbReference>
<dbReference type="Gene3D" id="6.10.140.1740">
    <property type="match status" value="1"/>
</dbReference>
<dbReference type="InParanoid" id="D7FYG8"/>
<dbReference type="EMBL" id="FN649758">
    <property type="protein sequence ID" value="CBJ32510.1"/>
    <property type="molecule type" value="Genomic_DNA"/>
</dbReference>
<dbReference type="Pfam" id="PF07039">
    <property type="entry name" value="SGF29_Tudor"/>
    <property type="match status" value="1"/>
</dbReference>
<keyword evidence="3" id="KW-0804">Transcription</keyword>
<dbReference type="CDD" id="cd20394">
    <property type="entry name" value="Tudor_SGF29_rpt2"/>
    <property type="match status" value="1"/>
</dbReference>
<evidence type="ECO:0000313" key="7">
    <source>
        <dbReference type="Proteomes" id="UP000002630"/>
    </source>
</evidence>
<gene>
    <name evidence="6" type="ORF">Esi_0343_0033</name>
</gene>
<protein>
    <recommendedName>
        <fullName evidence="5">SGF29 C-terminal domain-containing protein</fullName>
    </recommendedName>
</protein>